<gene>
    <name evidence="1" type="ORF">Tci_645839</name>
</gene>
<comment type="caution">
    <text evidence="1">The sequence shown here is derived from an EMBL/GenBank/DDBJ whole genome shotgun (WGS) entry which is preliminary data.</text>
</comment>
<reference evidence="1" key="1">
    <citation type="journal article" date="2019" name="Sci. Rep.">
        <title>Draft genome of Tanacetum cinerariifolium, the natural source of mosquito coil.</title>
        <authorList>
            <person name="Yamashiro T."/>
            <person name="Shiraishi A."/>
            <person name="Satake H."/>
            <person name="Nakayama K."/>
        </authorList>
    </citation>
    <scope>NUCLEOTIDE SEQUENCE</scope>
</reference>
<proteinExistence type="predicted"/>
<dbReference type="SUPFAM" id="SSF57756">
    <property type="entry name" value="Retrovirus zinc finger-like domains"/>
    <property type="match status" value="1"/>
</dbReference>
<dbReference type="InterPro" id="IPR036875">
    <property type="entry name" value="Znf_CCHC_sf"/>
</dbReference>
<dbReference type="EMBL" id="BKCJ010478647">
    <property type="protein sequence ID" value="GFA73867.1"/>
    <property type="molecule type" value="Genomic_DNA"/>
</dbReference>
<dbReference type="Gene3D" id="4.10.60.10">
    <property type="entry name" value="Zinc finger, CCHC-type"/>
    <property type="match status" value="1"/>
</dbReference>
<organism evidence="1">
    <name type="scientific">Tanacetum cinerariifolium</name>
    <name type="common">Dalmatian daisy</name>
    <name type="synonym">Chrysanthemum cinerariifolium</name>
    <dbReference type="NCBI Taxonomy" id="118510"/>
    <lineage>
        <taxon>Eukaryota</taxon>
        <taxon>Viridiplantae</taxon>
        <taxon>Streptophyta</taxon>
        <taxon>Embryophyta</taxon>
        <taxon>Tracheophyta</taxon>
        <taxon>Spermatophyta</taxon>
        <taxon>Magnoliopsida</taxon>
        <taxon>eudicotyledons</taxon>
        <taxon>Gunneridae</taxon>
        <taxon>Pentapetalae</taxon>
        <taxon>asterids</taxon>
        <taxon>campanulids</taxon>
        <taxon>Asterales</taxon>
        <taxon>Asteraceae</taxon>
        <taxon>Asteroideae</taxon>
        <taxon>Anthemideae</taxon>
        <taxon>Anthemidinae</taxon>
        <taxon>Tanacetum</taxon>
    </lineage>
</organism>
<dbReference type="GO" id="GO:0008270">
    <property type="term" value="F:zinc ion binding"/>
    <property type="evidence" value="ECO:0007669"/>
    <property type="project" value="InterPro"/>
</dbReference>
<evidence type="ECO:0000313" key="1">
    <source>
        <dbReference type="EMBL" id="GFA73867.1"/>
    </source>
</evidence>
<dbReference type="GO" id="GO:0003676">
    <property type="term" value="F:nucleic acid binding"/>
    <property type="evidence" value="ECO:0007669"/>
    <property type="project" value="InterPro"/>
</dbReference>
<sequence length="84" mass="9858">ISDTAGYDKSKVECFNYHKLRHFARECRQPRNQDSRNWNQDSSKRTINVKDTFSNAMAAIDCAGLTGALWQMMKSLQIWLLWLF</sequence>
<feature type="non-terminal residue" evidence="1">
    <location>
        <position position="1"/>
    </location>
</feature>
<protein>
    <submittedName>
        <fullName evidence="1">Uncharacterized protein</fullName>
    </submittedName>
</protein>
<name>A0A699K620_TANCI</name>
<dbReference type="AlphaFoldDB" id="A0A699K620"/>
<accession>A0A699K620</accession>